<sequence>MASILNVQCGTCEYEGRTKNANIRCTNCEEGFCEECEKAHKSMKVSRHHKIISIEDYVCVICIDSEHKSCSSSDVISIEEVSKRAKQFTAFSDSEEIISRTLGNVKHYINDREIAFENVDKDELTIRKTIEDTRLNLNEYLDELERKLLLDLRSKHANHNTLKVLTN</sequence>
<accession>A0A6J8C9X7</accession>
<feature type="domain" description="B box-type" evidence="2">
    <location>
        <begin position="9"/>
        <end position="54"/>
    </location>
</feature>
<reference evidence="3 4" key="1">
    <citation type="submission" date="2020-06" db="EMBL/GenBank/DDBJ databases">
        <authorList>
            <person name="Li R."/>
            <person name="Bekaert M."/>
        </authorList>
    </citation>
    <scope>NUCLEOTIDE SEQUENCE [LARGE SCALE GENOMIC DNA]</scope>
    <source>
        <strain evidence="4">wild</strain>
    </source>
</reference>
<keyword evidence="1" id="KW-0479">Metal-binding</keyword>
<dbReference type="PROSITE" id="PS50119">
    <property type="entry name" value="ZF_BBOX"/>
    <property type="match status" value="1"/>
</dbReference>
<gene>
    <name evidence="3" type="ORF">MCOR_27280</name>
</gene>
<keyword evidence="1" id="KW-0862">Zinc</keyword>
<dbReference type="Proteomes" id="UP000507470">
    <property type="component" value="Unassembled WGS sequence"/>
</dbReference>
<dbReference type="GO" id="GO:0008270">
    <property type="term" value="F:zinc ion binding"/>
    <property type="evidence" value="ECO:0007669"/>
    <property type="project" value="UniProtKB-KW"/>
</dbReference>
<dbReference type="OrthoDB" id="5800423at2759"/>
<keyword evidence="1" id="KW-0863">Zinc-finger</keyword>
<dbReference type="Gene3D" id="4.10.830.40">
    <property type="match status" value="1"/>
</dbReference>
<proteinExistence type="predicted"/>
<evidence type="ECO:0000256" key="1">
    <source>
        <dbReference type="PROSITE-ProRule" id="PRU00024"/>
    </source>
</evidence>
<protein>
    <recommendedName>
        <fullName evidence="2">B box-type domain-containing protein</fullName>
    </recommendedName>
</protein>
<dbReference type="EMBL" id="CACVKT020004961">
    <property type="protein sequence ID" value="CAC5392341.1"/>
    <property type="molecule type" value="Genomic_DNA"/>
</dbReference>
<evidence type="ECO:0000313" key="3">
    <source>
        <dbReference type="EMBL" id="CAC5392341.1"/>
    </source>
</evidence>
<organism evidence="3 4">
    <name type="scientific">Mytilus coruscus</name>
    <name type="common">Sea mussel</name>
    <dbReference type="NCBI Taxonomy" id="42192"/>
    <lineage>
        <taxon>Eukaryota</taxon>
        <taxon>Metazoa</taxon>
        <taxon>Spiralia</taxon>
        <taxon>Lophotrochozoa</taxon>
        <taxon>Mollusca</taxon>
        <taxon>Bivalvia</taxon>
        <taxon>Autobranchia</taxon>
        <taxon>Pteriomorphia</taxon>
        <taxon>Mytilida</taxon>
        <taxon>Mytiloidea</taxon>
        <taxon>Mytilidae</taxon>
        <taxon>Mytilinae</taxon>
        <taxon>Mytilus</taxon>
    </lineage>
</organism>
<name>A0A6J8C9X7_MYTCO</name>
<dbReference type="AlphaFoldDB" id="A0A6J8C9X7"/>
<dbReference type="InterPro" id="IPR000315">
    <property type="entry name" value="Znf_B-box"/>
</dbReference>
<evidence type="ECO:0000259" key="2">
    <source>
        <dbReference type="PROSITE" id="PS50119"/>
    </source>
</evidence>
<evidence type="ECO:0000313" key="4">
    <source>
        <dbReference type="Proteomes" id="UP000507470"/>
    </source>
</evidence>
<keyword evidence="4" id="KW-1185">Reference proteome</keyword>